<evidence type="ECO:0000313" key="1">
    <source>
        <dbReference type="EMBL" id="MBQ0933554.1"/>
    </source>
</evidence>
<comment type="caution">
    <text evidence="1">The sequence shown here is derived from an EMBL/GenBank/DDBJ whole genome shotgun (WGS) entry which is preliminary data.</text>
</comment>
<evidence type="ECO:0000313" key="2">
    <source>
        <dbReference type="Proteomes" id="UP000676246"/>
    </source>
</evidence>
<dbReference type="Proteomes" id="UP000676246">
    <property type="component" value="Unassembled WGS sequence"/>
</dbReference>
<reference evidence="1 2" key="1">
    <citation type="submission" date="2021-04" db="EMBL/GenBank/DDBJ databases">
        <title>The genome sequence of Ideonella sp. 3Y2.</title>
        <authorList>
            <person name="Liu Y."/>
        </authorList>
    </citation>
    <scope>NUCLEOTIDE SEQUENCE [LARGE SCALE GENOMIC DNA]</scope>
    <source>
        <strain evidence="1 2">3Y2</strain>
    </source>
</reference>
<protein>
    <submittedName>
        <fullName evidence="1">Uncharacterized protein</fullName>
    </submittedName>
</protein>
<proteinExistence type="predicted"/>
<dbReference type="EMBL" id="JAGQDD010000032">
    <property type="protein sequence ID" value="MBQ0933554.1"/>
    <property type="molecule type" value="Genomic_DNA"/>
</dbReference>
<accession>A0A940YPM6</accession>
<sequence>MTRLGILRRVYAGEYFTDSFDIARLAQRVKESREFIWFWGRSAIVEAWCNGIPDTPSSCDMGTVSVIDSSEEFGPGMGEICRSGSMSAVHLKPYAVKRIIDFLSKKIPALHEAFHTLLLVPRVRAAGDGIRGGKSVNTIHRKYIRSRFWGFAPWYVMQGGFLECLEYREVNRDRDDLLRGLLAFPTIHLLDADDRRFVESLFMLNLPQHAKALGFEVPLPSVGTEARFELVCQAGEAIRQYNHRAFSVASRLDGSTGFTLDQLEASIAETSCTVVHLDISRPDSLEAQRALIERGYRLTCVRPPRAFIGEASTPSGGMPCYGSWAKPNLRWQIAAPHYALRDTTQEYEQEVVLHLRRMLDNWMRAS</sequence>
<organism evidence="1 2">
    <name type="scientific">Ideonella alba</name>
    <dbReference type="NCBI Taxonomy" id="2824118"/>
    <lineage>
        <taxon>Bacteria</taxon>
        <taxon>Pseudomonadati</taxon>
        <taxon>Pseudomonadota</taxon>
        <taxon>Betaproteobacteria</taxon>
        <taxon>Burkholderiales</taxon>
        <taxon>Sphaerotilaceae</taxon>
        <taxon>Ideonella</taxon>
    </lineage>
</organism>
<dbReference type="RefSeq" id="WP_210857218.1">
    <property type="nucleotide sequence ID" value="NZ_JAGQDD010000032.1"/>
</dbReference>
<dbReference type="AlphaFoldDB" id="A0A940YPM6"/>
<keyword evidence="2" id="KW-1185">Reference proteome</keyword>
<gene>
    <name evidence="1" type="ORF">KAK03_24015</name>
</gene>
<name>A0A940YPM6_9BURK</name>